<dbReference type="PANTHER" id="PTHR43156">
    <property type="entry name" value="STAGE II SPORULATION PROTEIN E-RELATED"/>
    <property type="match status" value="1"/>
</dbReference>
<dbReference type="PROSITE" id="PS50110">
    <property type="entry name" value="RESPONSE_REGULATORY"/>
    <property type="match status" value="1"/>
</dbReference>
<dbReference type="InterPro" id="IPR001932">
    <property type="entry name" value="PPM-type_phosphatase-like_dom"/>
</dbReference>
<name>B8CL69_SHEPW</name>
<accession>B8CL69</accession>
<dbReference type="InterPro" id="IPR052016">
    <property type="entry name" value="Bact_Sigma-Reg"/>
</dbReference>
<feature type="modified residue" description="4-aspartylphosphate" evidence="2">
    <location>
        <position position="64"/>
    </location>
</feature>
<keyword evidence="1" id="KW-0378">Hydrolase</keyword>
<keyword evidence="2" id="KW-0597">Phosphoprotein</keyword>
<dbReference type="eggNOG" id="COG2208">
    <property type="taxonomic scope" value="Bacteria"/>
</dbReference>
<dbReference type="SMART" id="SM00331">
    <property type="entry name" value="PP2C_SIG"/>
    <property type="match status" value="1"/>
</dbReference>
<evidence type="ECO:0000256" key="2">
    <source>
        <dbReference type="PROSITE-ProRule" id="PRU00169"/>
    </source>
</evidence>
<keyword evidence="5" id="KW-1185">Reference proteome</keyword>
<dbReference type="Gene3D" id="3.60.40.10">
    <property type="entry name" value="PPM-type phosphatase domain"/>
    <property type="match status" value="1"/>
</dbReference>
<dbReference type="Pfam" id="PF00072">
    <property type="entry name" value="Response_reg"/>
    <property type="match status" value="1"/>
</dbReference>
<dbReference type="SUPFAM" id="SSF81606">
    <property type="entry name" value="PP2C-like"/>
    <property type="match status" value="1"/>
</dbReference>
<protein>
    <submittedName>
        <fullName evidence="4">Serine phosphatase RsbU, regulator of sigma subunit</fullName>
    </submittedName>
</protein>
<dbReference type="InterPro" id="IPR001789">
    <property type="entry name" value="Sig_transdc_resp-reg_receiver"/>
</dbReference>
<organism evidence="4 5">
    <name type="scientific">Shewanella piezotolerans (strain WP3 / JCM 13877)</name>
    <dbReference type="NCBI Taxonomy" id="225849"/>
    <lineage>
        <taxon>Bacteria</taxon>
        <taxon>Pseudomonadati</taxon>
        <taxon>Pseudomonadota</taxon>
        <taxon>Gammaproteobacteria</taxon>
        <taxon>Alteromonadales</taxon>
        <taxon>Shewanellaceae</taxon>
        <taxon>Shewanella</taxon>
    </lineage>
</organism>
<dbReference type="Pfam" id="PF07228">
    <property type="entry name" value="SpoIIE"/>
    <property type="match status" value="1"/>
</dbReference>
<reference evidence="4 5" key="1">
    <citation type="journal article" date="2008" name="PLoS ONE">
        <title>Environmental adaptation: genomic analysis of the piezotolerant and psychrotolerant deep-sea iron reducing bacterium Shewanella piezotolerans WP3.</title>
        <authorList>
            <person name="Wang F."/>
            <person name="Wang J."/>
            <person name="Jian H."/>
            <person name="Zhang B."/>
            <person name="Li S."/>
            <person name="Wang F."/>
            <person name="Zeng X."/>
            <person name="Gao L."/>
            <person name="Bartlett D.H."/>
            <person name="Yu J."/>
            <person name="Hu S."/>
            <person name="Xiao X."/>
        </authorList>
    </citation>
    <scope>NUCLEOTIDE SEQUENCE [LARGE SCALE GENOMIC DNA]</scope>
    <source>
        <strain evidence="5">WP3 / JCM 13877</strain>
    </source>
</reference>
<evidence type="ECO:0000313" key="4">
    <source>
        <dbReference type="EMBL" id="ACJ28395.1"/>
    </source>
</evidence>
<dbReference type="AlphaFoldDB" id="B8CL69"/>
<feature type="domain" description="Response regulatory" evidence="3">
    <location>
        <begin position="15"/>
        <end position="129"/>
    </location>
</feature>
<evidence type="ECO:0000259" key="3">
    <source>
        <dbReference type="PROSITE" id="PS50110"/>
    </source>
</evidence>
<evidence type="ECO:0000256" key="1">
    <source>
        <dbReference type="ARBA" id="ARBA00022801"/>
    </source>
</evidence>
<dbReference type="Proteomes" id="UP000000753">
    <property type="component" value="Chromosome"/>
</dbReference>
<dbReference type="SUPFAM" id="SSF52172">
    <property type="entry name" value="CheY-like"/>
    <property type="match status" value="1"/>
</dbReference>
<dbReference type="Gene3D" id="3.40.50.2300">
    <property type="match status" value="1"/>
</dbReference>
<dbReference type="STRING" id="225849.swp_1615"/>
<dbReference type="InterPro" id="IPR036457">
    <property type="entry name" value="PPM-type-like_dom_sf"/>
</dbReference>
<dbReference type="GO" id="GO:0000160">
    <property type="term" value="P:phosphorelay signal transduction system"/>
    <property type="evidence" value="ECO:0007669"/>
    <property type="project" value="InterPro"/>
</dbReference>
<gene>
    <name evidence="4" type="ordered locus">swp_1615</name>
</gene>
<dbReference type="KEGG" id="swp:swp_1615"/>
<dbReference type="SMART" id="SM00448">
    <property type="entry name" value="REC"/>
    <property type="match status" value="1"/>
</dbReference>
<dbReference type="GO" id="GO:0016791">
    <property type="term" value="F:phosphatase activity"/>
    <property type="evidence" value="ECO:0007669"/>
    <property type="project" value="TreeGrafter"/>
</dbReference>
<dbReference type="InterPro" id="IPR011006">
    <property type="entry name" value="CheY-like_superfamily"/>
</dbReference>
<dbReference type="EMBL" id="CP000472">
    <property type="protein sequence ID" value="ACJ28395.1"/>
    <property type="molecule type" value="Genomic_DNA"/>
</dbReference>
<proteinExistence type="predicted"/>
<dbReference type="HOGENOM" id="CLU_000445_43_7_6"/>
<evidence type="ECO:0000313" key="5">
    <source>
        <dbReference type="Proteomes" id="UP000000753"/>
    </source>
</evidence>
<dbReference type="eggNOG" id="COG3706">
    <property type="taxonomic scope" value="Bacteria"/>
</dbReference>
<sequence length="419" mass="46584">MMKVSNSAQTKHSLSIMLVEDCDSERCLLSALVTAMGHHSVDFSNAESAIEYLKAHHVDLVITDWMMPGMSGIELCKILKQSCDNPYTILLTGNSENTHIVEGINSGADDFVAKPFNSAVLKARIHAGVRIIEMQSQLSQKNKSLNQMLLKEQQYLNVVKQDLALAAQLQQALLPNNCQLSQQWQVTCEFKPAHDLAGDIFQCFNIDDQHIGFYLLDVSGHGTAASMQSFTLAQSLANNQDAWQALDVCQLINTLNREFDDPQNSGRFATMIIGIANAVTGKVELVNAGHPAPIVISPQHAYFADQLQLNIAAQLPLGIRKNYQYSSSQLFLSQHEHLLLYSDGIYECRHPKHGFFGQERLLKIINDARELSPGSLLHHLTHSCDLWQQQQAQDDISLMLISSQSLASLNQTPIRRVLA</sequence>
<dbReference type="PANTHER" id="PTHR43156:SF2">
    <property type="entry name" value="STAGE II SPORULATION PROTEIN E"/>
    <property type="match status" value="1"/>
</dbReference>